<dbReference type="InterPro" id="IPR036412">
    <property type="entry name" value="HAD-like_sf"/>
</dbReference>
<proteinExistence type="predicted"/>
<dbReference type="Gene3D" id="1.20.120.1600">
    <property type="match status" value="1"/>
</dbReference>
<evidence type="ECO:0000256" key="2">
    <source>
        <dbReference type="ARBA" id="ARBA00022801"/>
    </source>
</evidence>
<dbReference type="PANTHER" id="PTHR46470">
    <property type="entry name" value="N-ACYLNEURAMINATE-9-PHOSPHATASE"/>
    <property type="match status" value="1"/>
</dbReference>
<evidence type="ECO:0000256" key="3">
    <source>
        <dbReference type="ARBA" id="ARBA00022842"/>
    </source>
</evidence>
<keyword evidence="5" id="KW-1185">Reference proteome</keyword>
<organism evidence="4 5">
    <name type="scientific">Nostocoides australiense Ben110</name>
    <dbReference type="NCBI Taxonomy" id="1193182"/>
    <lineage>
        <taxon>Bacteria</taxon>
        <taxon>Bacillati</taxon>
        <taxon>Actinomycetota</taxon>
        <taxon>Actinomycetes</taxon>
        <taxon>Micrococcales</taxon>
        <taxon>Intrasporangiaceae</taxon>
        <taxon>Nostocoides</taxon>
    </lineage>
</organism>
<evidence type="ECO:0000256" key="1">
    <source>
        <dbReference type="ARBA" id="ARBA00001946"/>
    </source>
</evidence>
<dbReference type="NCBIfam" id="TIGR01549">
    <property type="entry name" value="HAD-SF-IA-v1"/>
    <property type="match status" value="1"/>
</dbReference>
<dbReference type="Proteomes" id="UP000035763">
    <property type="component" value="Unassembled WGS sequence"/>
</dbReference>
<dbReference type="InterPro" id="IPR023214">
    <property type="entry name" value="HAD_sf"/>
</dbReference>
<keyword evidence="2 4" id="KW-0378">Hydrolase</keyword>
<dbReference type="AlphaFoldDB" id="W6JT45"/>
<dbReference type="Gene3D" id="3.40.50.1000">
    <property type="entry name" value="HAD superfamily/HAD-like"/>
    <property type="match status" value="1"/>
</dbReference>
<comment type="cofactor">
    <cofactor evidence="1">
        <name>Mg(2+)</name>
        <dbReference type="ChEBI" id="CHEBI:18420"/>
    </cofactor>
</comment>
<dbReference type="RefSeq" id="WP_083433445.1">
    <property type="nucleotide sequence ID" value="NZ_HG764815.1"/>
</dbReference>
<dbReference type="STRING" id="1193182.BN11_100021"/>
<protein>
    <submittedName>
        <fullName evidence="4">Putative hydrolase</fullName>
    </submittedName>
</protein>
<dbReference type="GO" id="GO:0016787">
    <property type="term" value="F:hydrolase activity"/>
    <property type="evidence" value="ECO:0007669"/>
    <property type="project" value="UniProtKB-KW"/>
</dbReference>
<sequence length="250" mass="26023">MPRGPLPAWARVRAVLLDVDDTLIDTRAAMHQAGTVASGVVWPAADRSRIALAGERFRSDPDGFFGAYTRGESTFAAMRRARIGALATWLGQELGEGHAGAWLAAYEPAFEAALRAHTDAEVALTRLAAHGIPVGFLTNSGADYTARKLALTGLGGLVDVICTRDTLGFGKPDPRAFHEACRRLGTAPAETLYVGDELLSDALGAADAGMPAGWLVRDGAPDPGEADVVAGRGIPVLANLIQVADGLGCP</sequence>
<dbReference type="SFLD" id="SFLDS00003">
    <property type="entry name" value="Haloacid_Dehalogenase"/>
    <property type="match status" value="1"/>
</dbReference>
<dbReference type="OrthoDB" id="9810501at2"/>
<dbReference type="EMBL" id="CAJA01000002">
    <property type="protein sequence ID" value="CCH71631.1"/>
    <property type="molecule type" value="Genomic_DNA"/>
</dbReference>
<accession>W6JT45</accession>
<dbReference type="GO" id="GO:0044281">
    <property type="term" value="P:small molecule metabolic process"/>
    <property type="evidence" value="ECO:0007669"/>
    <property type="project" value="UniProtKB-ARBA"/>
</dbReference>
<dbReference type="InterPro" id="IPR006439">
    <property type="entry name" value="HAD-SF_hydro_IA"/>
</dbReference>
<reference evidence="4 5" key="1">
    <citation type="journal article" date="2013" name="ISME J.">
        <title>A metabolic model for members of the genus Tetrasphaera involved in enhanced biological phosphorus removal.</title>
        <authorList>
            <person name="Kristiansen R."/>
            <person name="Nguyen H.T.T."/>
            <person name="Saunders A.M."/>
            <person name="Nielsen J.L."/>
            <person name="Wimmer R."/>
            <person name="Le V.Q."/>
            <person name="McIlroy S.J."/>
            <person name="Petrovski S."/>
            <person name="Seviour R.J."/>
            <person name="Calteau A."/>
            <person name="Nielsen K.L."/>
            <person name="Nielsen P.H."/>
        </authorList>
    </citation>
    <scope>NUCLEOTIDE SEQUENCE [LARGE SCALE GENOMIC DNA]</scope>
    <source>
        <strain evidence="4 5">Ben110</strain>
    </source>
</reference>
<dbReference type="PANTHER" id="PTHR46470:SF4">
    <property type="entry name" value="5-AMINO-6-(5-PHOSPHO-D-RIBITYLAMINO)URACIL PHOSPHATASE YIGB"/>
    <property type="match status" value="1"/>
</dbReference>
<evidence type="ECO:0000313" key="5">
    <source>
        <dbReference type="Proteomes" id="UP000035763"/>
    </source>
</evidence>
<gene>
    <name evidence="4" type="ORF">BN11_100021</name>
</gene>
<dbReference type="PRINTS" id="PR00413">
    <property type="entry name" value="HADHALOGNASE"/>
</dbReference>
<name>W6JT45_9MICO</name>
<dbReference type="InterPro" id="IPR051400">
    <property type="entry name" value="HAD-like_hydrolase"/>
</dbReference>
<dbReference type="SUPFAM" id="SSF56784">
    <property type="entry name" value="HAD-like"/>
    <property type="match status" value="1"/>
</dbReference>
<dbReference type="Pfam" id="PF00702">
    <property type="entry name" value="Hydrolase"/>
    <property type="match status" value="1"/>
</dbReference>
<keyword evidence="3" id="KW-0460">Magnesium</keyword>
<evidence type="ECO:0000313" key="4">
    <source>
        <dbReference type="EMBL" id="CCH71631.1"/>
    </source>
</evidence>
<dbReference type="SFLD" id="SFLDG01129">
    <property type="entry name" value="C1.5:_HAD__Beta-PGM__Phosphata"/>
    <property type="match status" value="1"/>
</dbReference>
<comment type="caution">
    <text evidence="4">The sequence shown here is derived from an EMBL/GenBank/DDBJ whole genome shotgun (WGS) entry which is preliminary data.</text>
</comment>